<dbReference type="InterPro" id="IPR040521">
    <property type="entry name" value="KDZ"/>
</dbReference>
<gene>
    <name evidence="6" type="ORF">R3P38DRAFT_2584088</name>
</gene>
<dbReference type="Gene3D" id="3.40.395.10">
    <property type="entry name" value="Adenoviral Proteinase, Chain A"/>
    <property type="match status" value="1"/>
</dbReference>
<dbReference type="GO" id="GO:0006508">
    <property type="term" value="P:proteolysis"/>
    <property type="evidence" value="ECO:0007669"/>
    <property type="project" value="UniProtKB-KW"/>
</dbReference>
<dbReference type="Pfam" id="PF18802">
    <property type="entry name" value="CxC1"/>
    <property type="match status" value="1"/>
</dbReference>
<feature type="compositionally biased region" description="Low complexity" evidence="4">
    <location>
        <begin position="339"/>
        <end position="355"/>
    </location>
</feature>
<accession>A0AAV9Z8C2</accession>
<dbReference type="InterPro" id="IPR003653">
    <property type="entry name" value="Peptidase_C48_C"/>
</dbReference>
<keyword evidence="7" id="KW-1185">Reference proteome</keyword>
<proteinExistence type="inferred from homology"/>
<name>A0AAV9Z8C2_9AGAR</name>
<comment type="similarity">
    <text evidence="1">Belongs to the peptidase C48 family.</text>
</comment>
<protein>
    <recommendedName>
        <fullName evidence="5">Ubiquitin-like protease family profile domain-containing protein</fullName>
    </recommendedName>
</protein>
<reference evidence="6 7" key="1">
    <citation type="journal article" date="2024" name="J Genomics">
        <title>Draft genome sequencing and assembly of Favolaschia claudopus CIRM-BRFM 2984 isolated from oak limbs.</title>
        <authorList>
            <person name="Navarro D."/>
            <person name="Drula E."/>
            <person name="Chaduli D."/>
            <person name="Cazenave R."/>
            <person name="Ahrendt S."/>
            <person name="Wang J."/>
            <person name="Lipzen A."/>
            <person name="Daum C."/>
            <person name="Barry K."/>
            <person name="Grigoriev I.V."/>
            <person name="Favel A."/>
            <person name="Rosso M.N."/>
            <person name="Martin F."/>
        </authorList>
    </citation>
    <scope>NUCLEOTIDE SEQUENCE [LARGE SCALE GENOMIC DNA]</scope>
    <source>
        <strain evidence="6 7">CIRM-BRFM 2984</strain>
    </source>
</reference>
<evidence type="ECO:0000256" key="4">
    <source>
        <dbReference type="SAM" id="MobiDB-lite"/>
    </source>
</evidence>
<dbReference type="InterPro" id="IPR041320">
    <property type="entry name" value="CxC1"/>
</dbReference>
<evidence type="ECO:0000259" key="5">
    <source>
        <dbReference type="PROSITE" id="PS50600"/>
    </source>
</evidence>
<keyword evidence="2" id="KW-0645">Protease</keyword>
<comment type="caution">
    <text evidence="6">The sequence shown here is derived from an EMBL/GenBank/DDBJ whole genome shotgun (WGS) entry which is preliminary data.</text>
</comment>
<evidence type="ECO:0000256" key="3">
    <source>
        <dbReference type="ARBA" id="ARBA00022801"/>
    </source>
</evidence>
<evidence type="ECO:0000256" key="1">
    <source>
        <dbReference type="ARBA" id="ARBA00005234"/>
    </source>
</evidence>
<dbReference type="Proteomes" id="UP001362999">
    <property type="component" value="Unassembled WGS sequence"/>
</dbReference>
<feature type="compositionally biased region" description="Low complexity" evidence="4">
    <location>
        <begin position="1034"/>
        <end position="1050"/>
    </location>
</feature>
<dbReference type="InterPro" id="IPR038765">
    <property type="entry name" value="Papain-like_cys_pep_sf"/>
</dbReference>
<dbReference type="EMBL" id="JAWWNJ010000183">
    <property type="protein sequence ID" value="KAK6974534.1"/>
    <property type="molecule type" value="Genomic_DNA"/>
</dbReference>
<keyword evidence="3" id="KW-0378">Hydrolase</keyword>
<evidence type="ECO:0000256" key="2">
    <source>
        <dbReference type="ARBA" id="ARBA00022670"/>
    </source>
</evidence>
<evidence type="ECO:0000313" key="6">
    <source>
        <dbReference type="EMBL" id="KAK6974534.1"/>
    </source>
</evidence>
<dbReference type="PANTHER" id="PTHR33096:SF1">
    <property type="entry name" value="CXC1-LIKE CYSTEINE CLUSTER ASSOCIATED WITH KDZ TRANSPOSASES DOMAIN-CONTAINING PROTEIN"/>
    <property type="match status" value="1"/>
</dbReference>
<dbReference type="SUPFAM" id="SSF54001">
    <property type="entry name" value="Cysteine proteinases"/>
    <property type="match status" value="1"/>
</dbReference>
<dbReference type="Pfam" id="PF02902">
    <property type="entry name" value="Peptidase_C48"/>
    <property type="match status" value="1"/>
</dbReference>
<dbReference type="PROSITE" id="PS50600">
    <property type="entry name" value="ULP_PROTEASE"/>
    <property type="match status" value="1"/>
</dbReference>
<feature type="region of interest" description="Disordered" evidence="4">
    <location>
        <begin position="339"/>
        <end position="390"/>
    </location>
</feature>
<organism evidence="6 7">
    <name type="scientific">Favolaschia claudopus</name>
    <dbReference type="NCBI Taxonomy" id="2862362"/>
    <lineage>
        <taxon>Eukaryota</taxon>
        <taxon>Fungi</taxon>
        <taxon>Dikarya</taxon>
        <taxon>Basidiomycota</taxon>
        <taxon>Agaricomycotina</taxon>
        <taxon>Agaricomycetes</taxon>
        <taxon>Agaricomycetidae</taxon>
        <taxon>Agaricales</taxon>
        <taxon>Marasmiineae</taxon>
        <taxon>Mycenaceae</taxon>
        <taxon>Favolaschia</taxon>
    </lineage>
</organism>
<sequence length="1376" mass="152783">MTRTKRSIRANQTASRLGFGVHHTSPIKLGDARKKTRVHVLGRAQQAAVVADELDALLRGETPSTTQAAGPCPVYDAATSSDVQMDAWVDEDPTPAPPFAPPAPPASSLPARSRSLFTEAAHARLYDAWVKLIPRLERPWAQYYERTYGQQRDPIPTTIIYSCTTPCGGPTTVHNVKCLYTTFIQDVSITTCSCKPVTILLLEHGVFPASPTKPKTGVACDLLDLYRALFERSCDAVTALAAALHTMYERRGFKVSSKEVCHLSLLISFIDMYQGDAHVADPFRRLLTQAVQWSSSLRVHLERKVDDALAAAALSLHPAVSNLPTPSLTAASAEAPMASAEASVEPSASIMSSSSAPPPPPPRSSPSSHSPMDEDLPSGSASAAPKPPPRAHRVLCERCPACFNLLQWGRSLLTDGGDVQLGGDACFSYVHPKSAGDGRILFKPKYFLPKATVDAVKRRLKAARKTPNANPKRRLPKEVIDSCEESWEAANEKKKKKANGDRYDASGVFVLTCRHGQVIFMANVDTPGEQQCYIIALLEEVLSMLPAEATVLQAYDVACITDHSLDLFPILLPSVRSRVSFVINGMHAYGHQWACQLVYSPRFRVGMGLADHECVERFWSRIRKLIPITRGQWNSRRIWMLDEYADFVANESRTALGNWIHRQQEKNLTLKYRTASKTFDECGVTDHELRNQWAAQKVAQTSIRAHAPARLRRELDKVLLLQTQIDAVEKAVEDTKKTLKDTKASQHTLSILSGLEVTREQLSTEAEALYGSLNIQDTFPELRELPLEFAQTLLALRDLKINIRKRATGSFMEWETLDRAVSGRREALGTKLHQTTRKAITKRQPALLKAIAKFNAGCATLEKLSPPNSSIPIPSPLSTQLNGLRNDPSLHEDVWITPSEGPIPRWLNDEDVRDGIRSLHVLDRCAEEVIRLNSERDNLKRWLVEEKNVVRRCIEMSDASDSDLSLSFFLSQREAELLALERLWTPFLRPRDIDGRFVTSSIASANTSARGVTRVTASAYPSVVASVTASTARSAHTAATQAATRTTSSTSHHDDPFLPIPRASPLSHSASAVTDEDDFFDEDDQVLIIEDVLDNSDDEDDIESSAVEASSDLLDVQWGFKSPHGIDATFIQQLHLRNNSLISTAGNFTHFVVRSHGRRPLSITVDDLRPFTSHTARITGFGINGVAASLLNIYRAPHSPVKASADQCAVLSTYDLGRVHFKGSDPDLWRTISPTEYWDKPLWVIPIFRAQQEHWVLAVVVIPSREILFFDSLASRGGWRQDLRDVMLLITRLVVLANRNNHPLHVSTEDPDENWSAHPLFKVGEPRQHNDYDCGVWVLSMMAAFMRGSQDVALTNDNIPWVRHVLRKHIETLPIS</sequence>
<dbReference type="GO" id="GO:0019783">
    <property type="term" value="F:ubiquitin-like protein peptidase activity"/>
    <property type="evidence" value="ECO:0007669"/>
    <property type="project" value="UniProtKB-ARBA"/>
</dbReference>
<dbReference type="PANTHER" id="PTHR33096">
    <property type="entry name" value="CXC2 DOMAIN-CONTAINING PROTEIN"/>
    <property type="match status" value="1"/>
</dbReference>
<evidence type="ECO:0000313" key="7">
    <source>
        <dbReference type="Proteomes" id="UP001362999"/>
    </source>
</evidence>
<dbReference type="Pfam" id="PF18758">
    <property type="entry name" value="KDZ"/>
    <property type="match status" value="1"/>
</dbReference>
<dbReference type="GO" id="GO:0008234">
    <property type="term" value="F:cysteine-type peptidase activity"/>
    <property type="evidence" value="ECO:0007669"/>
    <property type="project" value="InterPro"/>
</dbReference>
<feature type="region of interest" description="Disordered" evidence="4">
    <location>
        <begin position="1034"/>
        <end position="1061"/>
    </location>
</feature>
<feature type="domain" description="Ubiquitin-like protease family profile" evidence="5">
    <location>
        <begin position="1161"/>
        <end position="1345"/>
    </location>
</feature>